<keyword evidence="4" id="KW-1185">Reference proteome</keyword>
<dbReference type="InterPro" id="IPR002669">
    <property type="entry name" value="UreD"/>
</dbReference>
<evidence type="ECO:0000313" key="3">
    <source>
        <dbReference type="EMBL" id="KAK6176520.1"/>
    </source>
</evidence>
<evidence type="ECO:0008006" key="5">
    <source>
        <dbReference type="Google" id="ProtNLM"/>
    </source>
</evidence>
<comment type="caution">
    <text evidence="3">The sequence shown here is derived from an EMBL/GenBank/DDBJ whole genome shotgun (WGS) entry which is preliminary data.</text>
</comment>
<comment type="similarity">
    <text evidence="1">Belongs to the UreD family.</text>
</comment>
<dbReference type="Pfam" id="PF01774">
    <property type="entry name" value="UreD"/>
    <property type="match status" value="1"/>
</dbReference>
<keyword evidence="2" id="KW-0143">Chaperone</keyword>
<evidence type="ECO:0000313" key="4">
    <source>
        <dbReference type="Proteomes" id="UP001347796"/>
    </source>
</evidence>
<dbReference type="HAMAP" id="MF_01384">
    <property type="entry name" value="UreD"/>
    <property type="match status" value="1"/>
</dbReference>
<dbReference type="Proteomes" id="UP001347796">
    <property type="component" value="Unassembled WGS sequence"/>
</dbReference>
<reference evidence="3 4" key="1">
    <citation type="submission" date="2024-01" db="EMBL/GenBank/DDBJ databases">
        <title>The genome of the rayed Mediterranean limpet Patella caerulea (Linnaeus, 1758).</title>
        <authorList>
            <person name="Anh-Thu Weber A."/>
            <person name="Halstead-Nussloch G."/>
        </authorList>
    </citation>
    <scope>NUCLEOTIDE SEQUENCE [LARGE SCALE GENOMIC DNA]</scope>
    <source>
        <strain evidence="3">AATW-2023a</strain>
        <tissue evidence="3">Whole specimen</tissue>
    </source>
</reference>
<proteinExistence type="inferred from homology"/>
<dbReference type="PANTHER" id="PTHR33643">
    <property type="entry name" value="UREASE ACCESSORY PROTEIN D"/>
    <property type="match status" value="1"/>
</dbReference>
<organism evidence="3 4">
    <name type="scientific">Patella caerulea</name>
    <name type="common">Rayed Mediterranean limpet</name>
    <dbReference type="NCBI Taxonomy" id="87958"/>
    <lineage>
        <taxon>Eukaryota</taxon>
        <taxon>Metazoa</taxon>
        <taxon>Spiralia</taxon>
        <taxon>Lophotrochozoa</taxon>
        <taxon>Mollusca</taxon>
        <taxon>Gastropoda</taxon>
        <taxon>Patellogastropoda</taxon>
        <taxon>Patelloidea</taxon>
        <taxon>Patellidae</taxon>
        <taxon>Patella</taxon>
    </lineage>
</organism>
<dbReference type="EMBL" id="JAZGQO010000010">
    <property type="protein sequence ID" value="KAK6176520.1"/>
    <property type="molecule type" value="Genomic_DNA"/>
</dbReference>
<gene>
    <name evidence="3" type="ORF">SNE40_014788</name>
</gene>
<protein>
    <recommendedName>
        <fullName evidence="5">Urease accessory protein D</fullName>
    </recommendedName>
</protein>
<dbReference type="AlphaFoldDB" id="A0AAN8PU17"/>
<name>A0AAN8PU17_PATCE</name>
<dbReference type="PANTHER" id="PTHR33643:SF1">
    <property type="entry name" value="UREASE ACCESSORY PROTEIN D"/>
    <property type="match status" value="1"/>
</dbReference>
<dbReference type="GO" id="GO:0016151">
    <property type="term" value="F:nickel cation binding"/>
    <property type="evidence" value="ECO:0007669"/>
    <property type="project" value="InterPro"/>
</dbReference>
<accession>A0AAN8PU17</accession>
<evidence type="ECO:0000256" key="2">
    <source>
        <dbReference type="ARBA" id="ARBA00023186"/>
    </source>
</evidence>
<sequence>MKRRGEGTVVVDAVRTYQPRVARAKYEKSQASCIKHSYPLKFLIPQYACETNCCWIYPITYGGGLVEGDHIDIAFHIKQNCCAVITSQESTKVYGCEKNIVTKQMLQYQVDDDALLCLLGDPIVCFKDASYTQSQEIRMTAEGNIVLLDLLSAGRIARGESWQLTSFKNSLLVYIDDQPVFNEVSHLENTPWLSVHASMSEYEILGTCIVIGNNVKNLVEILCKKYSAQKKIGERGDKRLLCSISKLEYTIEKKTILGCYLRFLTSASKAYEIIDEIVQPLLPIIGTNPYHNKY</sequence>
<evidence type="ECO:0000256" key="1">
    <source>
        <dbReference type="ARBA" id="ARBA00007177"/>
    </source>
</evidence>